<sequence>MSTDKQTLPAEFDDIRPHLDHEVREVLAGLRQDPEFIPFLNQILADVPQDRQEEVMSNIHSIRDFKAMVVYHVMNKLAAKTTFSVTSSGKSGLDQSHKHTFISNHRDIILDSAFLNVVCYEAFEGLPRIAIGDNLLIRPWIRSVVRLCDAFIVKRSPSVREMLKESLTLSKYIRRSITNDEESVWIAQREGRAKDSDDRTQPALLKMLAMSGGTDVPSALEELHIVPLAISYEYDPCDYLKAKEMLQKRLNPDYKKTQMDDFVNMQQGLAGEKGRVHYCFGKELKGLADIVEGCDGKQEQFVRIAEAIDREIHRNYRLYPGNYVAYDLLYGGEKFREMYSDKERAKFESYLQGQLDKIDMEHKDIDFLTQRILEMYANPLINQLKAKGELR</sequence>
<dbReference type="OrthoDB" id="1078132at2"/>
<proteinExistence type="predicted"/>
<dbReference type="Proteomes" id="UP000030125">
    <property type="component" value="Unassembled WGS sequence"/>
</dbReference>
<protein>
    <recommendedName>
        <fullName evidence="1">Phospholipid/glycerol acyltransferase domain-containing protein</fullName>
    </recommendedName>
</protein>
<dbReference type="EMBL" id="JQJD01000040">
    <property type="protein sequence ID" value="KGN80405.1"/>
    <property type="molecule type" value="Genomic_DNA"/>
</dbReference>
<dbReference type="eggNOG" id="COG0204">
    <property type="taxonomic scope" value="Bacteria"/>
</dbReference>
<dbReference type="GO" id="GO:0016746">
    <property type="term" value="F:acyltransferase activity"/>
    <property type="evidence" value="ECO:0007669"/>
    <property type="project" value="InterPro"/>
</dbReference>
<dbReference type="PANTHER" id="PTHR30068:SF3">
    <property type="entry name" value="PHOSPHOLIPID_GLYCEROL ACYLTRANSFERASE DOMAIN-CONTAINING PROTEIN"/>
    <property type="match status" value="1"/>
</dbReference>
<dbReference type="RefSeq" id="WP_036851602.1">
    <property type="nucleotide sequence ID" value="NZ_JQJD01000040.1"/>
</dbReference>
<dbReference type="PANTHER" id="PTHR30068">
    <property type="entry name" value="URONATE ISOMERASE"/>
    <property type="match status" value="1"/>
</dbReference>
<organism evidence="2 3">
    <name type="scientific">Porphyromonas cangingivalis</name>
    <dbReference type="NCBI Taxonomy" id="36874"/>
    <lineage>
        <taxon>Bacteria</taxon>
        <taxon>Pseudomonadati</taxon>
        <taxon>Bacteroidota</taxon>
        <taxon>Bacteroidia</taxon>
        <taxon>Bacteroidales</taxon>
        <taxon>Porphyromonadaceae</taxon>
        <taxon>Porphyromonas</taxon>
    </lineage>
</organism>
<dbReference type="GO" id="GO:0019698">
    <property type="term" value="P:D-galacturonate catabolic process"/>
    <property type="evidence" value="ECO:0007669"/>
    <property type="project" value="TreeGrafter"/>
</dbReference>
<dbReference type="SUPFAM" id="SSF69593">
    <property type="entry name" value="Glycerol-3-phosphate (1)-acyltransferase"/>
    <property type="match status" value="1"/>
</dbReference>
<name>A0A0A2ESE2_PORCN</name>
<evidence type="ECO:0000313" key="3">
    <source>
        <dbReference type="Proteomes" id="UP000030125"/>
    </source>
</evidence>
<gene>
    <name evidence="2" type="ORF">HQ35_05410</name>
</gene>
<dbReference type="GO" id="GO:0042840">
    <property type="term" value="P:D-glucuronate catabolic process"/>
    <property type="evidence" value="ECO:0007669"/>
    <property type="project" value="TreeGrafter"/>
</dbReference>
<dbReference type="InterPro" id="IPR002123">
    <property type="entry name" value="Plipid/glycerol_acylTrfase"/>
</dbReference>
<comment type="caution">
    <text evidence="2">The sequence shown here is derived from an EMBL/GenBank/DDBJ whole genome shotgun (WGS) entry which is preliminary data.</text>
</comment>
<dbReference type="STRING" id="36874.HQ34_01440"/>
<keyword evidence="3" id="KW-1185">Reference proteome</keyword>
<reference evidence="2 3" key="1">
    <citation type="submission" date="2014-08" db="EMBL/GenBank/DDBJ databases">
        <title>Porphyromonas cangingivalis strain:COT-109_OH1386 Genome sequencing.</title>
        <authorList>
            <person name="Wallis C."/>
            <person name="Deusch O."/>
            <person name="O'Flynn C."/>
            <person name="Davis I."/>
            <person name="Jospin G."/>
            <person name="Darling A.E."/>
            <person name="Coil D.A."/>
            <person name="Alexiev A."/>
            <person name="Horsfall A."/>
            <person name="Kirkwood N."/>
            <person name="Harris S."/>
            <person name="Eisen J.A."/>
        </authorList>
    </citation>
    <scope>NUCLEOTIDE SEQUENCE [LARGE SCALE GENOMIC DNA]</scope>
    <source>
        <strain evidence="3">COT-109 OH1386</strain>
    </source>
</reference>
<evidence type="ECO:0000313" key="2">
    <source>
        <dbReference type="EMBL" id="KGN80405.1"/>
    </source>
</evidence>
<dbReference type="AlphaFoldDB" id="A0A0A2ESE2"/>
<feature type="domain" description="Phospholipid/glycerol acyltransferase" evidence="1">
    <location>
        <begin position="85"/>
        <end position="196"/>
    </location>
</feature>
<accession>A0A0A2ESE2</accession>
<dbReference type="Pfam" id="PF01553">
    <property type="entry name" value="Acyltransferase"/>
    <property type="match status" value="1"/>
</dbReference>
<evidence type="ECO:0000259" key="1">
    <source>
        <dbReference type="Pfam" id="PF01553"/>
    </source>
</evidence>